<organism evidence="1">
    <name type="scientific">Microviridae sp. ctJKB8</name>
    <dbReference type="NCBI Taxonomy" id="2824991"/>
    <lineage>
        <taxon>Viruses</taxon>
        <taxon>Monodnaviria</taxon>
        <taxon>Sangervirae</taxon>
        <taxon>Phixviricota</taxon>
        <taxon>Malgrandaviricetes</taxon>
        <taxon>Petitvirales</taxon>
        <taxon>Microviridae</taxon>
    </lineage>
</organism>
<name>A0A8S5US87_9VIRU</name>
<evidence type="ECO:0000313" key="1">
    <source>
        <dbReference type="EMBL" id="DAF97266.1"/>
    </source>
</evidence>
<accession>A0A8S5US87</accession>
<sequence>MRFLEVGESLLSPRNEHHFLGAAISGIFGTLQQSSANRANFRNTQITNKFNMLEAQKQRDWQEKMVDESREYNSPEAMIARGLNPFMSGSAAQTGAGSGSSPSGAQASAVSPIPYQAFRPDFSSVDTALASFAQAKKLISESKQIETLLPYMVDKILGDTNYKNIGVGQSGYWNKETGRISAELDQSMERQNLENAVTAGKLSAAQTTQIYLQSDAQAIMNKYMDAQQQADLLTKTQYLYNLVQQGALTEKQIRTEIQRSILIAAQAQGQKITNKIAAGTADALISATNMAYYTQYYDSLWDYKNVNNRKNMQYSKDKALRDYYKWSAGNAKKDFESYGLRNAIDYTSRIASGAGNIIGSMRPGAQIFRNDYGPRNTTIYNSSNGIGY</sequence>
<reference evidence="1" key="1">
    <citation type="journal article" date="2021" name="Proc. Natl. Acad. Sci. U.S.A.">
        <title>A Catalog of Tens of Thousands of Viruses from Human Metagenomes Reveals Hidden Associations with Chronic Diseases.</title>
        <authorList>
            <person name="Tisza M.J."/>
            <person name="Buck C.B."/>
        </authorList>
    </citation>
    <scope>NUCLEOTIDE SEQUENCE</scope>
    <source>
        <strain evidence="1">CtJKB8</strain>
    </source>
</reference>
<protein>
    <submittedName>
        <fullName evidence="1">Putative minor capsid protein</fullName>
    </submittedName>
</protein>
<proteinExistence type="predicted"/>
<dbReference type="EMBL" id="BK016130">
    <property type="protein sequence ID" value="DAF97266.1"/>
    <property type="molecule type" value="Genomic_DNA"/>
</dbReference>